<proteinExistence type="inferred from homology"/>
<dbReference type="Pfam" id="PF03466">
    <property type="entry name" value="LysR_substrate"/>
    <property type="match status" value="1"/>
</dbReference>
<dbReference type="Gene3D" id="3.40.190.10">
    <property type="entry name" value="Periplasmic binding protein-like II"/>
    <property type="match status" value="2"/>
</dbReference>
<feature type="domain" description="HTH lysR-type" evidence="5">
    <location>
        <begin position="5"/>
        <end position="62"/>
    </location>
</feature>
<dbReference type="PANTHER" id="PTHR30579:SF0">
    <property type="entry name" value="HTH-TYPE TRANSCRIPTIONAL ACTIVATOR ALLS"/>
    <property type="match status" value="1"/>
</dbReference>
<evidence type="ECO:0000256" key="1">
    <source>
        <dbReference type="ARBA" id="ARBA00009437"/>
    </source>
</evidence>
<comment type="similarity">
    <text evidence="1">Belongs to the LysR transcriptional regulatory family.</text>
</comment>
<evidence type="ECO:0000256" key="2">
    <source>
        <dbReference type="ARBA" id="ARBA00023015"/>
    </source>
</evidence>
<keyword evidence="4" id="KW-0804">Transcription</keyword>
<dbReference type="PANTHER" id="PTHR30579">
    <property type="entry name" value="TRANSCRIPTIONAL REGULATOR"/>
    <property type="match status" value="1"/>
</dbReference>
<dbReference type="Proteomes" id="UP000236649">
    <property type="component" value="Chromosome 3"/>
</dbReference>
<dbReference type="Gene3D" id="1.10.10.10">
    <property type="entry name" value="Winged helix-like DNA-binding domain superfamily/Winged helix DNA-binding domain"/>
    <property type="match status" value="1"/>
</dbReference>
<name>A0AAN1JGH9_9BURK</name>
<dbReference type="EMBL" id="CP026107">
    <property type="protein sequence ID" value="AUT73573.1"/>
    <property type="molecule type" value="Genomic_DNA"/>
</dbReference>
<dbReference type="InterPro" id="IPR005119">
    <property type="entry name" value="LysR_subst-bd"/>
</dbReference>
<keyword evidence="3" id="KW-0238">DNA-binding</keyword>
<dbReference type="SUPFAM" id="SSF46785">
    <property type="entry name" value="Winged helix' DNA-binding domain"/>
    <property type="match status" value="1"/>
</dbReference>
<dbReference type="InterPro" id="IPR036390">
    <property type="entry name" value="WH_DNA-bd_sf"/>
</dbReference>
<dbReference type="GeneID" id="55533524"/>
<dbReference type="InterPro" id="IPR000847">
    <property type="entry name" value="LysR_HTH_N"/>
</dbReference>
<dbReference type="AlphaFoldDB" id="A0AAN1JGH9"/>
<dbReference type="InterPro" id="IPR036388">
    <property type="entry name" value="WH-like_DNA-bd_sf"/>
</dbReference>
<reference evidence="6 7" key="1">
    <citation type="submission" date="2018-01" db="EMBL/GenBank/DDBJ databases">
        <title>Species boundaries and ecological features among Paraburkholderia terrae DSMZ17804T, P. hospita DSMZ17164T and P. caribensis DSMZ13236T.</title>
        <authorList>
            <person name="Pratama A.A."/>
        </authorList>
    </citation>
    <scope>NUCLEOTIDE SEQUENCE [LARGE SCALE GENOMIC DNA]</scope>
    <source>
        <strain evidence="6 7">DSM 17164</strain>
    </source>
</reference>
<evidence type="ECO:0000313" key="7">
    <source>
        <dbReference type="Proteomes" id="UP000236649"/>
    </source>
</evidence>
<organism evidence="6 7">
    <name type="scientific">Paraburkholderia hospita</name>
    <dbReference type="NCBI Taxonomy" id="169430"/>
    <lineage>
        <taxon>Bacteria</taxon>
        <taxon>Pseudomonadati</taxon>
        <taxon>Pseudomonadota</taxon>
        <taxon>Betaproteobacteria</taxon>
        <taxon>Burkholderiales</taxon>
        <taxon>Burkholderiaceae</taxon>
        <taxon>Paraburkholderia</taxon>
    </lineage>
</organism>
<protein>
    <submittedName>
        <fullName evidence="6">LysR family transcriptional regulator</fullName>
    </submittedName>
</protein>
<evidence type="ECO:0000259" key="5">
    <source>
        <dbReference type="PROSITE" id="PS50931"/>
    </source>
</evidence>
<gene>
    <name evidence="6" type="ORF">C2L64_35050</name>
</gene>
<dbReference type="InterPro" id="IPR050176">
    <property type="entry name" value="LTTR"/>
</dbReference>
<evidence type="ECO:0000256" key="3">
    <source>
        <dbReference type="ARBA" id="ARBA00023125"/>
    </source>
</evidence>
<dbReference type="PROSITE" id="PS50931">
    <property type="entry name" value="HTH_LYSR"/>
    <property type="match status" value="1"/>
</dbReference>
<dbReference type="GO" id="GO:0003677">
    <property type="term" value="F:DNA binding"/>
    <property type="evidence" value="ECO:0007669"/>
    <property type="project" value="UniProtKB-KW"/>
</dbReference>
<evidence type="ECO:0000256" key="4">
    <source>
        <dbReference type="ARBA" id="ARBA00023163"/>
    </source>
</evidence>
<dbReference type="SUPFAM" id="SSF53850">
    <property type="entry name" value="Periplasmic binding protein-like II"/>
    <property type="match status" value="1"/>
</dbReference>
<dbReference type="KEGG" id="phs:C2L64_35050"/>
<evidence type="ECO:0000313" key="6">
    <source>
        <dbReference type="EMBL" id="AUT73573.1"/>
    </source>
</evidence>
<sequence>MPRALDLDLLNTLVVVADSGSLSAAASRLYRSHSAVGERLRKLEQVCGLSLMVRGKMGASLTPAGERLVVHARKILALSDAALRDLHDAESSRELRLAVTDYFRPHALPGIFERIGAQFPQLRLRVALRNSALIEEQTHTGTFDIGLSMRVLHDEYSLDVAPGERRMLGCEPMHWVADKSFVLPDGVPLPLIVLPETCSLQRFVIRMLDEHRIAYSIAHSATNIGGLHLALAAGLGVACLNASAIPSTAAPFEHHMQLPQLPEAEFSLVPPRCGEPSFVSGVREILAEHLS</sequence>
<keyword evidence="2" id="KW-0805">Transcription regulation</keyword>
<dbReference type="RefSeq" id="WP_039900832.1">
    <property type="nucleotide sequence ID" value="NZ_AKAU01000108.1"/>
</dbReference>
<accession>A0AAN1JGH9</accession>
<dbReference type="Pfam" id="PF00126">
    <property type="entry name" value="HTH_1"/>
    <property type="match status" value="1"/>
</dbReference>
<dbReference type="GO" id="GO:0003700">
    <property type="term" value="F:DNA-binding transcription factor activity"/>
    <property type="evidence" value="ECO:0007669"/>
    <property type="project" value="InterPro"/>
</dbReference>